<proteinExistence type="predicted"/>
<dbReference type="EMBL" id="HBGE01090812">
    <property type="protein sequence ID" value="CAD9177318.1"/>
    <property type="molecule type" value="Transcribed_RNA"/>
</dbReference>
<gene>
    <name evidence="2" type="ORF">ACAT0790_LOCUS54087</name>
</gene>
<protein>
    <submittedName>
        <fullName evidence="2">Uncharacterized protein</fullName>
    </submittedName>
</protein>
<feature type="transmembrane region" description="Helical" evidence="1">
    <location>
        <begin position="151"/>
        <end position="172"/>
    </location>
</feature>
<feature type="transmembrane region" description="Helical" evidence="1">
    <location>
        <begin position="119"/>
        <end position="144"/>
    </location>
</feature>
<dbReference type="AlphaFoldDB" id="A0A7S1RVI5"/>
<organism evidence="2">
    <name type="scientific">Alexandrium catenella</name>
    <name type="common">Red tide dinoflagellate</name>
    <name type="synonym">Gonyaulax catenella</name>
    <dbReference type="NCBI Taxonomy" id="2925"/>
    <lineage>
        <taxon>Eukaryota</taxon>
        <taxon>Sar</taxon>
        <taxon>Alveolata</taxon>
        <taxon>Dinophyceae</taxon>
        <taxon>Gonyaulacales</taxon>
        <taxon>Pyrocystaceae</taxon>
        <taxon>Alexandrium</taxon>
    </lineage>
</organism>
<name>A0A7S1RVI5_ALECA</name>
<accession>A0A7S1RVI5</accession>
<sequence>MMNDLGRAFAGSPAAAAMADDLSKKITQEGGKAISNAIAQEIAQERLHLFGIPVDAGPPTPYMMRMRHWMHVILITQAVLCFLRFGVLWDFLGGFWMLLLVGLGWYTWHQEMNITYVSAWGLACLVNGLFDILAAVLPLLFGLLSLQFLKILILGCIPISELFGAAFAWHLYHDFAVNDHMSVPDYDPLGKLFNELDPEETKPFAPKEERGKR</sequence>
<reference evidence="2" key="1">
    <citation type="submission" date="2021-01" db="EMBL/GenBank/DDBJ databases">
        <authorList>
            <person name="Corre E."/>
            <person name="Pelletier E."/>
            <person name="Niang G."/>
            <person name="Scheremetjew M."/>
            <person name="Finn R."/>
            <person name="Kale V."/>
            <person name="Holt S."/>
            <person name="Cochrane G."/>
            <person name="Meng A."/>
            <person name="Brown T."/>
            <person name="Cohen L."/>
        </authorList>
    </citation>
    <scope>NUCLEOTIDE SEQUENCE</scope>
    <source>
        <strain evidence="2">OF101</strain>
    </source>
</reference>
<evidence type="ECO:0000313" key="2">
    <source>
        <dbReference type="EMBL" id="CAD9177318.1"/>
    </source>
</evidence>
<keyword evidence="1" id="KW-0472">Membrane</keyword>
<keyword evidence="1" id="KW-0812">Transmembrane</keyword>
<evidence type="ECO:0000256" key="1">
    <source>
        <dbReference type="SAM" id="Phobius"/>
    </source>
</evidence>
<keyword evidence="1" id="KW-1133">Transmembrane helix</keyword>
<feature type="transmembrane region" description="Helical" evidence="1">
    <location>
        <begin position="72"/>
        <end position="99"/>
    </location>
</feature>